<dbReference type="Gene3D" id="3.30.360.20">
    <property type="entry name" value="RNA 3'-terminal phosphate cyclase, insert domain"/>
    <property type="match status" value="1"/>
</dbReference>
<dbReference type="InterPro" id="IPR016443">
    <property type="entry name" value="RNA3'_term_phos_cyc_type_2"/>
</dbReference>
<dbReference type="NCBIfam" id="TIGR03400">
    <property type="entry name" value="18S_RNA_Rcl1p"/>
    <property type="match status" value="1"/>
</dbReference>
<evidence type="ECO:0000256" key="3">
    <source>
        <dbReference type="ARBA" id="ARBA00022517"/>
    </source>
</evidence>
<dbReference type="EMBL" id="JAPXFL010000008">
    <property type="protein sequence ID" value="KAK9502536.1"/>
    <property type="molecule type" value="Genomic_DNA"/>
</dbReference>
<gene>
    <name evidence="7" type="ORF">O3M35_011302</name>
</gene>
<sequence>MVKKNPNVLSFKGCNFMRQRLILSVLTGKSITISDIRSLDTEPGLREYEVNLLRLIDKITNGTLIEVNETGTSFAFTPGSLTGGEISHECCKLRAIGYYLEVIMALAPFCKKPLSITLHGVTNNQIDPSVDSFKNGCLNVLKNFIVIDPGIEFKIKKRGVEPEGGGEIYFHCPKLKLKANQVKDMGKVKKIRGTAFSLRVSPALANRFVESSKGELLKFLPDVFISTDVVKGQAAGKSPGFGGSLVAETTTGCKFTSDKVSLPATRQIPEDLGKDAAWLLLEEISRGGVVDSSFQTLACVYMAFTTKDVSQCVMGPLSPYTIEFMRHLRTFIGLTFKLEPYIEANPNDEENESNLKFGTNKVLVTAVGVGYHKFS</sequence>
<dbReference type="InterPro" id="IPR013792">
    <property type="entry name" value="RNA3'P_cycl/enolpyr_Trfase_a/b"/>
</dbReference>
<evidence type="ECO:0000256" key="1">
    <source>
        <dbReference type="ARBA" id="ARBA00004604"/>
    </source>
</evidence>
<evidence type="ECO:0000259" key="5">
    <source>
        <dbReference type="Pfam" id="PF01137"/>
    </source>
</evidence>
<reference evidence="7 8" key="1">
    <citation type="submission" date="2022-12" db="EMBL/GenBank/DDBJ databases">
        <title>Chromosome-level genome assembly of true bugs.</title>
        <authorList>
            <person name="Ma L."/>
            <person name="Li H."/>
        </authorList>
    </citation>
    <scope>NUCLEOTIDE SEQUENCE [LARGE SCALE GENOMIC DNA]</scope>
    <source>
        <strain evidence="7">Lab_2022b</strain>
    </source>
</reference>
<organism evidence="7 8">
    <name type="scientific">Rhynocoris fuscipes</name>
    <dbReference type="NCBI Taxonomy" id="488301"/>
    <lineage>
        <taxon>Eukaryota</taxon>
        <taxon>Metazoa</taxon>
        <taxon>Ecdysozoa</taxon>
        <taxon>Arthropoda</taxon>
        <taxon>Hexapoda</taxon>
        <taxon>Insecta</taxon>
        <taxon>Pterygota</taxon>
        <taxon>Neoptera</taxon>
        <taxon>Paraneoptera</taxon>
        <taxon>Hemiptera</taxon>
        <taxon>Heteroptera</taxon>
        <taxon>Panheteroptera</taxon>
        <taxon>Cimicomorpha</taxon>
        <taxon>Reduviidae</taxon>
        <taxon>Harpactorinae</taxon>
        <taxon>Harpactorini</taxon>
        <taxon>Rhynocoris</taxon>
    </lineage>
</organism>
<name>A0AAW1CUK5_9HEMI</name>
<dbReference type="GO" id="GO:0004521">
    <property type="term" value="F:RNA endonuclease activity"/>
    <property type="evidence" value="ECO:0007669"/>
    <property type="project" value="TreeGrafter"/>
</dbReference>
<keyword evidence="4" id="KW-0539">Nucleus</keyword>
<feature type="domain" description="RNA 3'-terminal phosphate cyclase insert" evidence="6">
    <location>
        <begin position="184"/>
        <end position="285"/>
    </location>
</feature>
<evidence type="ECO:0000259" key="6">
    <source>
        <dbReference type="Pfam" id="PF05189"/>
    </source>
</evidence>
<dbReference type="SUPFAM" id="SSF55205">
    <property type="entry name" value="EPT/RTPC-like"/>
    <property type="match status" value="1"/>
</dbReference>
<evidence type="ECO:0000313" key="8">
    <source>
        <dbReference type="Proteomes" id="UP001461498"/>
    </source>
</evidence>
<evidence type="ECO:0000313" key="7">
    <source>
        <dbReference type="EMBL" id="KAK9502536.1"/>
    </source>
</evidence>
<dbReference type="Pfam" id="PF05189">
    <property type="entry name" value="RTC_insert"/>
    <property type="match status" value="1"/>
</dbReference>
<comment type="subcellular location">
    <subcellularLocation>
        <location evidence="1">Nucleus</location>
        <location evidence="1">Nucleolus</location>
    </subcellularLocation>
</comment>
<evidence type="ECO:0000256" key="2">
    <source>
        <dbReference type="ARBA" id="ARBA00007089"/>
    </source>
</evidence>
<dbReference type="Proteomes" id="UP001461498">
    <property type="component" value="Unassembled WGS sequence"/>
</dbReference>
<dbReference type="PANTHER" id="PTHR11096">
    <property type="entry name" value="RNA 3' TERMINAL PHOSPHATE CYCLASE"/>
    <property type="match status" value="1"/>
</dbReference>
<proteinExistence type="inferred from homology"/>
<dbReference type="InterPro" id="IPR023797">
    <property type="entry name" value="RNA3'_phos_cyclase_dom"/>
</dbReference>
<dbReference type="PIRSF" id="PIRSF005378">
    <property type="entry name" value="RNA3'_term_phos_cycl_euk"/>
    <property type="match status" value="1"/>
</dbReference>
<dbReference type="Gene3D" id="3.65.10.20">
    <property type="entry name" value="RNA 3'-terminal phosphate cyclase domain"/>
    <property type="match status" value="1"/>
</dbReference>
<dbReference type="InterPro" id="IPR000228">
    <property type="entry name" value="RNA3'_term_phos_cyc"/>
</dbReference>
<dbReference type="PROSITE" id="PS01287">
    <property type="entry name" value="RTC"/>
    <property type="match status" value="1"/>
</dbReference>
<feature type="domain" description="RNA 3'-terminal phosphate cyclase" evidence="5">
    <location>
        <begin position="10"/>
        <end position="337"/>
    </location>
</feature>
<dbReference type="PANTHER" id="PTHR11096:SF1">
    <property type="entry name" value="RNA 3'-TERMINAL PHOSPHATE CYCLASE-LIKE PROTEIN"/>
    <property type="match status" value="1"/>
</dbReference>
<comment type="caution">
    <text evidence="7">The sequence shown here is derived from an EMBL/GenBank/DDBJ whole genome shotgun (WGS) entry which is preliminary data.</text>
</comment>
<dbReference type="GO" id="GO:0000479">
    <property type="term" value="P:endonucleolytic cleavage of tricistronic rRNA transcript (SSU-rRNA, 5.8S rRNA, LSU-rRNA)"/>
    <property type="evidence" value="ECO:0007669"/>
    <property type="project" value="TreeGrafter"/>
</dbReference>
<dbReference type="Pfam" id="PF01137">
    <property type="entry name" value="RTC"/>
    <property type="match status" value="1"/>
</dbReference>
<evidence type="ECO:0000256" key="4">
    <source>
        <dbReference type="ARBA" id="ARBA00023242"/>
    </source>
</evidence>
<keyword evidence="8" id="KW-1185">Reference proteome</keyword>
<keyword evidence="3" id="KW-0690">Ribosome biogenesis</keyword>
<dbReference type="CDD" id="cd00875">
    <property type="entry name" value="RNA_Cyclase_Class_I"/>
    <property type="match status" value="1"/>
</dbReference>
<dbReference type="InterPro" id="IPR037136">
    <property type="entry name" value="RNA3'_phos_cyclase_dom_sf"/>
</dbReference>
<protein>
    <recommendedName>
        <fullName evidence="9">RNA 3'-terminal phosphate cyclase-like protein</fullName>
    </recommendedName>
</protein>
<evidence type="ECO:0008006" key="9">
    <source>
        <dbReference type="Google" id="ProtNLM"/>
    </source>
</evidence>
<comment type="similarity">
    <text evidence="2">Belongs to the RNA 3'-terminal cyclase family. Type 2 subfamily.</text>
</comment>
<dbReference type="AlphaFoldDB" id="A0AAW1CUK5"/>
<dbReference type="InterPro" id="IPR013791">
    <property type="entry name" value="RNA3'-term_phos_cycl_insert"/>
</dbReference>
<dbReference type="InterPro" id="IPR020719">
    <property type="entry name" value="RNA3'_term_phos_cycl-like_CS"/>
</dbReference>
<dbReference type="InterPro" id="IPR036553">
    <property type="entry name" value="RPTC_insert"/>
</dbReference>
<accession>A0AAW1CUK5</accession>
<dbReference type="GO" id="GO:0005730">
    <property type="term" value="C:nucleolus"/>
    <property type="evidence" value="ECO:0007669"/>
    <property type="project" value="UniProtKB-SubCell"/>
</dbReference>